<dbReference type="Pfam" id="PF00535">
    <property type="entry name" value="Glycos_transf_2"/>
    <property type="match status" value="1"/>
</dbReference>
<dbReference type="PANTHER" id="PTHR22916:SF51">
    <property type="entry name" value="GLYCOSYLTRANSFERASE EPSH-RELATED"/>
    <property type="match status" value="1"/>
</dbReference>
<dbReference type="SUPFAM" id="SSF53448">
    <property type="entry name" value="Nucleotide-diphospho-sugar transferases"/>
    <property type="match status" value="1"/>
</dbReference>
<dbReference type="CDD" id="cd00761">
    <property type="entry name" value="Glyco_tranf_GTA_type"/>
    <property type="match status" value="1"/>
</dbReference>
<keyword evidence="2 4" id="KW-0808">Transferase</keyword>
<proteinExistence type="predicted"/>
<dbReference type="InterPro" id="IPR001173">
    <property type="entry name" value="Glyco_trans_2-like"/>
</dbReference>
<evidence type="ECO:0000256" key="2">
    <source>
        <dbReference type="ARBA" id="ARBA00022679"/>
    </source>
</evidence>
<reference evidence="4" key="1">
    <citation type="journal article" date="2021" name="PeerJ">
        <title>Extensive microbial diversity within the chicken gut microbiome revealed by metagenomics and culture.</title>
        <authorList>
            <person name="Gilroy R."/>
            <person name="Ravi A."/>
            <person name="Getino M."/>
            <person name="Pursley I."/>
            <person name="Horton D.L."/>
            <person name="Alikhan N.F."/>
            <person name="Baker D."/>
            <person name="Gharbi K."/>
            <person name="Hall N."/>
            <person name="Watson M."/>
            <person name="Adriaenssens E.M."/>
            <person name="Foster-Nyarko E."/>
            <person name="Jarju S."/>
            <person name="Secka A."/>
            <person name="Antonio M."/>
            <person name="Oren A."/>
            <person name="Chaudhuri R.R."/>
            <person name="La Ragione R."/>
            <person name="Hildebrand F."/>
            <person name="Pallen M.J."/>
        </authorList>
    </citation>
    <scope>NUCLEOTIDE SEQUENCE</scope>
    <source>
        <strain evidence="4">421</strain>
    </source>
</reference>
<evidence type="ECO:0000259" key="3">
    <source>
        <dbReference type="Pfam" id="PF00535"/>
    </source>
</evidence>
<dbReference type="PANTHER" id="PTHR22916">
    <property type="entry name" value="GLYCOSYLTRANSFERASE"/>
    <property type="match status" value="1"/>
</dbReference>
<accession>A0A9D1RES1</accession>
<dbReference type="InterPro" id="IPR029044">
    <property type="entry name" value="Nucleotide-diphossugar_trans"/>
</dbReference>
<organism evidence="4 5">
    <name type="scientific">Candidatus Eubacterium faecipullorum</name>
    <dbReference type="NCBI Taxonomy" id="2838571"/>
    <lineage>
        <taxon>Bacteria</taxon>
        <taxon>Bacillati</taxon>
        <taxon>Bacillota</taxon>
        <taxon>Clostridia</taxon>
        <taxon>Eubacteriales</taxon>
        <taxon>Eubacteriaceae</taxon>
        <taxon>Eubacterium</taxon>
    </lineage>
</organism>
<dbReference type="EMBL" id="DXGE01000034">
    <property type="protein sequence ID" value="HIW86539.1"/>
    <property type="molecule type" value="Genomic_DNA"/>
</dbReference>
<evidence type="ECO:0000313" key="4">
    <source>
        <dbReference type="EMBL" id="HIW86539.1"/>
    </source>
</evidence>
<sequence length="328" mass="37362">MISVIVPVYNVENYLDRCIASIVSQSYRELEIILVDDGSSDSSGSICDEWAKKDSRILVLHQNNAGVSSARNAALRIAKGDFIAFVDSDDYIDKNMYSLLLSAADNETDICVCGFNTVSNNKITPVSDSSSKTLRSADAVREFIGNSAWGLIMCNKLFRRDLVFSLPSGSAFFCEDLIIGEDALWIIHVLRNCRKVTYVPKALYYYVSRPGSAVYNSKHDKLIESCASRYEAAMRGYKLLKDSGNPYSYMMYRRCVFSSRDIVCTAYCQKNSAVYDEWVQKFNLSLNHYRKMLEGSKDRMFILKNKLLYISMRMHLPRQFVKKLMSIK</sequence>
<protein>
    <submittedName>
        <fullName evidence="4">Glycosyltransferase</fullName>
        <ecNumber evidence="4">2.4.-.-</ecNumber>
    </submittedName>
</protein>
<dbReference type="GO" id="GO:0016757">
    <property type="term" value="F:glycosyltransferase activity"/>
    <property type="evidence" value="ECO:0007669"/>
    <property type="project" value="UniProtKB-KW"/>
</dbReference>
<dbReference type="Proteomes" id="UP000824205">
    <property type="component" value="Unassembled WGS sequence"/>
</dbReference>
<comment type="caution">
    <text evidence="4">The sequence shown here is derived from an EMBL/GenBank/DDBJ whole genome shotgun (WGS) entry which is preliminary data.</text>
</comment>
<evidence type="ECO:0000313" key="5">
    <source>
        <dbReference type="Proteomes" id="UP000824205"/>
    </source>
</evidence>
<dbReference type="Gene3D" id="3.90.550.10">
    <property type="entry name" value="Spore Coat Polysaccharide Biosynthesis Protein SpsA, Chain A"/>
    <property type="match status" value="1"/>
</dbReference>
<dbReference type="AlphaFoldDB" id="A0A9D1RES1"/>
<dbReference type="EC" id="2.4.-.-" evidence="4"/>
<feature type="domain" description="Glycosyltransferase 2-like" evidence="3">
    <location>
        <begin position="3"/>
        <end position="162"/>
    </location>
</feature>
<name>A0A9D1RES1_9FIRM</name>
<keyword evidence="1 4" id="KW-0328">Glycosyltransferase</keyword>
<evidence type="ECO:0000256" key="1">
    <source>
        <dbReference type="ARBA" id="ARBA00022676"/>
    </source>
</evidence>
<gene>
    <name evidence="4" type="ORF">IAA48_08610</name>
</gene>
<reference evidence="4" key="2">
    <citation type="submission" date="2021-04" db="EMBL/GenBank/DDBJ databases">
        <authorList>
            <person name="Gilroy R."/>
        </authorList>
    </citation>
    <scope>NUCLEOTIDE SEQUENCE</scope>
    <source>
        <strain evidence="4">421</strain>
    </source>
</reference>